<organism evidence="1 2">
    <name type="scientific">Crotalaria pallida</name>
    <name type="common">Smooth rattlebox</name>
    <name type="synonym">Crotalaria striata</name>
    <dbReference type="NCBI Taxonomy" id="3830"/>
    <lineage>
        <taxon>Eukaryota</taxon>
        <taxon>Viridiplantae</taxon>
        <taxon>Streptophyta</taxon>
        <taxon>Embryophyta</taxon>
        <taxon>Tracheophyta</taxon>
        <taxon>Spermatophyta</taxon>
        <taxon>Magnoliopsida</taxon>
        <taxon>eudicotyledons</taxon>
        <taxon>Gunneridae</taxon>
        <taxon>Pentapetalae</taxon>
        <taxon>rosids</taxon>
        <taxon>fabids</taxon>
        <taxon>Fabales</taxon>
        <taxon>Fabaceae</taxon>
        <taxon>Papilionoideae</taxon>
        <taxon>50 kb inversion clade</taxon>
        <taxon>genistoids sensu lato</taxon>
        <taxon>core genistoids</taxon>
        <taxon>Crotalarieae</taxon>
        <taxon>Crotalaria</taxon>
    </lineage>
</organism>
<dbReference type="AlphaFoldDB" id="A0AAN9EQ44"/>
<accession>A0AAN9EQ44</accession>
<keyword evidence="2" id="KW-1185">Reference proteome</keyword>
<sequence>MLKNKAILISGPHSITLSTLSLPTTFFSYLYSLSLSLSLSLHHFTLSCSLEPPREYSVQPHQCQHNKSQNKEEAKA</sequence>
<evidence type="ECO:0000313" key="2">
    <source>
        <dbReference type="Proteomes" id="UP001372338"/>
    </source>
</evidence>
<dbReference type="Proteomes" id="UP001372338">
    <property type="component" value="Unassembled WGS sequence"/>
</dbReference>
<proteinExistence type="predicted"/>
<evidence type="ECO:0000313" key="1">
    <source>
        <dbReference type="EMBL" id="KAK7260480.1"/>
    </source>
</evidence>
<comment type="caution">
    <text evidence="1">The sequence shown here is derived from an EMBL/GenBank/DDBJ whole genome shotgun (WGS) entry which is preliminary data.</text>
</comment>
<dbReference type="EMBL" id="JAYWIO010000005">
    <property type="protein sequence ID" value="KAK7260480.1"/>
    <property type="molecule type" value="Genomic_DNA"/>
</dbReference>
<gene>
    <name evidence="1" type="ORF">RIF29_26559</name>
</gene>
<name>A0AAN9EQ44_CROPI</name>
<reference evidence="1 2" key="1">
    <citation type="submission" date="2024-01" db="EMBL/GenBank/DDBJ databases">
        <title>The genomes of 5 underutilized Papilionoideae crops provide insights into root nodulation and disease resistanc.</title>
        <authorList>
            <person name="Yuan L."/>
        </authorList>
    </citation>
    <scope>NUCLEOTIDE SEQUENCE [LARGE SCALE GENOMIC DNA]</scope>
    <source>
        <strain evidence="1">ZHUSHIDOU_FW_LH</strain>
        <tissue evidence="1">Leaf</tissue>
    </source>
</reference>
<protein>
    <submittedName>
        <fullName evidence="1">Uncharacterized protein</fullName>
    </submittedName>
</protein>